<dbReference type="OrthoDB" id="9813134at2"/>
<reference evidence="3 4" key="1">
    <citation type="submission" date="2018-08" db="EMBL/GenBank/DDBJ databases">
        <title>A genome reference for cultivated species of the human gut microbiota.</title>
        <authorList>
            <person name="Zou Y."/>
            <person name="Xue W."/>
            <person name="Luo G."/>
        </authorList>
    </citation>
    <scope>NUCLEOTIDE SEQUENCE [LARGE SCALE GENOMIC DNA]</scope>
    <source>
        <strain evidence="3 4">OF02-7</strain>
    </source>
</reference>
<dbReference type="AlphaFoldDB" id="A0A413IIB1"/>
<proteinExistence type="predicted"/>
<dbReference type="GO" id="GO:0005524">
    <property type="term" value="F:ATP binding"/>
    <property type="evidence" value="ECO:0007669"/>
    <property type="project" value="UniProtKB-KW"/>
</dbReference>
<dbReference type="PANTHER" id="PTHR34704:SF1">
    <property type="entry name" value="ATPASE"/>
    <property type="match status" value="1"/>
</dbReference>
<feature type="domain" description="ATPase" evidence="1">
    <location>
        <begin position="6"/>
        <end position="162"/>
    </location>
</feature>
<sequence length="465" mass="53871">MEFKDFIDRKDYLERVNNALQREKPQFIVIYGRRRIGKSKLIREIMDWKRKDIYFLSDQTNEANQRMLFAKTATMVGMEDFDKVTYPDWETLLRALNRQVAENSTVCLDEFPYLVKSCPSLPSVIQKLLNEKCLKFNLILCGSSQQLMQGYILDRKEPLYGLADEIIRLTPIPVQYIGQALGCDAQKAIEEYAVWGGIPRYWELRADYKDNETAIEKLLLDNKGFLADEPIRLLRDDMRDTVQASTLLSIIGNGANRLSEIAGRVGKEATQITEPLGKLRELGYIRREVPFGEDEKKSKKGIYRINDSLLEFNYRFVAPYKSILELERTETVLSIIKTQFSGYVGECWEHLCRQYVSGNIIDGIVYNMASRWWGKIFTEENKEGAMVELDVVAESIDRKHILIGECKWTNKEDAQRLVNSLEAKIKYLPFIKKGQSVHIMLFLKNEPHNKDAARIIYPSDIVKTE</sequence>
<dbReference type="InterPro" id="IPR011579">
    <property type="entry name" value="ATPase_dom"/>
</dbReference>
<dbReference type="Pfam" id="PF01637">
    <property type="entry name" value="ATPase_2"/>
    <property type="match status" value="1"/>
</dbReference>
<keyword evidence="3" id="KW-0547">Nucleotide-binding</keyword>
<dbReference type="Proteomes" id="UP000286063">
    <property type="component" value="Unassembled WGS sequence"/>
</dbReference>
<dbReference type="RefSeq" id="WP_057256614.1">
    <property type="nucleotide sequence ID" value="NZ_QSCR01000048.1"/>
</dbReference>
<evidence type="ECO:0000259" key="2">
    <source>
        <dbReference type="Pfam" id="PF03008"/>
    </source>
</evidence>
<evidence type="ECO:0000259" key="1">
    <source>
        <dbReference type="Pfam" id="PF01637"/>
    </source>
</evidence>
<gene>
    <name evidence="3" type="ORF">DXA50_18480</name>
</gene>
<organism evidence="3 4">
    <name type="scientific">Butyricimonas virosa</name>
    <dbReference type="NCBI Taxonomy" id="544645"/>
    <lineage>
        <taxon>Bacteria</taxon>
        <taxon>Pseudomonadati</taxon>
        <taxon>Bacteroidota</taxon>
        <taxon>Bacteroidia</taxon>
        <taxon>Bacteroidales</taxon>
        <taxon>Odoribacteraceae</taxon>
        <taxon>Butyricimonas</taxon>
    </lineage>
</organism>
<dbReference type="InterPro" id="IPR027417">
    <property type="entry name" value="P-loop_NTPase"/>
</dbReference>
<dbReference type="PANTHER" id="PTHR34704">
    <property type="entry name" value="ATPASE"/>
    <property type="match status" value="1"/>
</dbReference>
<dbReference type="Gene3D" id="3.40.50.300">
    <property type="entry name" value="P-loop containing nucleotide triphosphate hydrolases"/>
    <property type="match status" value="1"/>
</dbReference>
<comment type="caution">
    <text evidence="3">The sequence shown here is derived from an EMBL/GenBank/DDBJ whole genome shotgun (WGS) entry which is preliminary data.</text>
</comment>
<dbReference type="InterPro" id="IPR036390">
    <property type="entry name" value="WH_DNA-bd_sf"/>
</dbReference>
<dbReference type="Pfam" id="PF03008">
    <property type="entry name" value="DUF234"/>
    <property type="match status" value="1"/>
</dbReference>
<dbReference type="SUPFAM" id="SSF46785">
    <property type="entry name" value="Winged helix' DNA-binding domain"/>
    <property type="match status" value="1"/>
</dbReference>
<accession>A0A413IIB1</accession>
<keyword evidence="3" id="KW-0067">ATP-binding</keyword>
<dbReference type="InterPro" id="IPR004256">
    <property type="entry name" value="DUF234"/>
</dbReference>
<dbReference type="EMBL" id="QSCR01000048">
    <property type="protein sequence ID" value="RGY11942.1"/>
    <property type="molecule type" value="Genomic_DNA"/>
</dbReference>
<name>A0A413IIB1_9BACT</name>
<feature type="domain" description="DUF234" evidence="2">
    <location>
        <begin position="314"/>
        <end position="414"/>
    </location>
</feature>
<protein>
    <submittedName>
        <fullName evidence="3">ATP-binding protein</fullName>
    </submittedName>
</protein>
<dbReference type="SUPFAM" id="SSF52540">
    <property type="entry name" value="P-loop containing nucleoside triphosphate hydrolases"/>
    <property type="match status" value="1"/>
</dbReference>
<evidence type="ECO:0000313" key="3">
    <source>
        <dbReference type="EMBL" id="RGY11942.1"/>
    </source>
</evidence>
<evidence type="ECO:0000313" key="4">
    <source>
        <dbReference type="Proteomes" id="UP000286063"/>
    </source>
</evidence>